<dbReference type="AlphaFoldDB" id="A0A108EH24"/>
<reference evidence="2 3" key="1">
    <citation type="submission" date="2015-11" db="EMBL/GenBank/DDBJ databases">
        <title>Expanding the genomic diversity of Burkholderia species for the development of highly accurate diagnostics.</title>
        <authorList>
            <person name="Sahl J."/>
            <person name="Keim P."/>
            <person name="Wagner D."/>
        </authorList>
    </citation>
    <scope>NUCLEOTIDE SEQUENCE [LARGE SCALE GENOMIC DNA]</scope>
    <source>
        <strain evidence="2 3">MSMB793WGS</strain>
    </source>
</reference>
<dbReference type="Proteomes" id="UP000068016">
    <property type="component" value="Unassembled WGS sequence"/>
</dbReference>
<comment type="caution">
    <text evidence="2">The sequence shown here is derived from an EMBL/GenBank/DDBJ whole genome shotgun (WGS) entry which is preliminary data.</text>
</comment>
<evidence type="ECO:0000313" key="2">
    <source>
        <dbReference type="EMBL" id="KWN11280.1"/>
    </source>
</evidence>
<feature type="region of interest" description="Disordered" evidence="1">
    <location>
        <begin position="53"/>
        <end position="78"/>
    </location>
</feature>
<organism evidence="2 3">
    <name type="scientific">Burkholderia territorii</name>
    <dbReference type="NCBI Taxonomy" id="1503055"/>
    <lineage>
        <taxon>Bacteria</taxon>
        <taxon>Pseudomonadati</taxon>
        <taxon>Pseudomonadota</taxon>
        <taxon>Betaproteobacteria</taxon>
        <taxon>Burkholderiales</taxon>
        <taxon>Burkholderiaceae</taxon>
        <taxon>Burkholderia</taxon>
        <taxon>Burkholderia cepacia complex</taxon>
    </lineage>
</organism>
<accession>A0A108EH24</accession>
<evidence type="ECO:0000313" key="3">
    <source>
        <dbReference type="Proteomes" id="UP000068016"/>
    </source>
</evidence>
<feature type="compositionally biased region" description="Basic and acidic residues" evidence="1">
    <location>
        <begin position="69"/>
        <end position="78"/>
    </location>
</feature>
<dbReference type="EMBL" id="LPLZ01000060">
    <property type="protein sequence ID" value="KWN11280.1"/>
    <property type="molecule type" value="Genomic_DNA"/>
</dbReference>
<feature type="compositionally biased region" description="Low complexity" evidence="1">
    <location>
        <begin position="53"/>
        <end position="68"/>
    </location>
</feature>
<proteinExistence type="predicted"/>
<protein>
    <submittedName>
        <fullName evidence="2">Uncharacterized protein</fullName>
    </submittedName>
</protein>
<evidence type="ECO:0000256" key="1">
    <source>
        <dbReference type="SAM" id="MobiDB-lite"/>
    </source>
</evidence>
<gene>
    <name evidence="2" type="ORF">WT83_20025</name>
</gene>
<name>A0A108EH24_9BURK</name>
<sequence length="78" mass="8571">MRETLRRDERIGRRRTRGSMRGARRACAHATIELGGLYDAAPCATGMKLAPSARSRSPAASARRFAAAMRDRTVSRVP</sequence>